<feature type="transmembrane region" description="Helical" evidence="1">
    <location>
        <begin position="166"/>
        <end position="185"/>
    </location>
</feature>
<proteinExistence type="predicted"/>
<feature type="transmembrane region" description="Helical" evidence="1">
    <location>
        <begin position="115"/>
        <end position="132"/>
    </location>
</feature>
<organism evidence="2 3">
    <name type="scientific">Camelimonas abortus</name>
    <dbReference type="NCBI Taxonomy" id="1017184"/>
    <lineage>
        <taxon>Bacteria</taxon>
        <taxon>Pseudomonadati</taxon>
        <taxon>Pseudomonadota</taxon>
        <taxon>Alphaproteobacteria</taxon>
        <taxon>Hyphomicrobiales</taxon>
        <taxon>Chelatococcaceae</taxon>
        <taxon>Camelimonas</taxon>
    </lineage>
</organism>
<dbReference type="Proteomes" id="UP001595536">
    <property type="component" value="Unassembled WGS sequence"/>
</dbReference>
<sequence length="230" mass="23198">MNSLAGGFAAFLQPGIFLMAAPHLALLAAEACEAPPPWRPRRAARRALLLSAAFALGFALALAVVAAGFAAATPLAGAAELPRQLGALAIVLTGLSLLASFCRPGPAWMRLPRPAGLWAGWLAGVACGLNWPPAAGPALQAILVSLGAGSAGGVVQLALYALAASLWFLAAAVVIWLLAAAFRALDVRPVGPGVFASAALTLCGLLMLTGAWRHGVLALLHWRPALGGAG</sequence>
<protein>
    <submittedName>
        <fullName evidence="2">Cytochrome c biogenesis protein CcdA</fullName>
    </submittedName>
</protein>
<comment type="caution">
    <text evidence="2">The sequence shown here is derived from an EMBL/GenBank/DDBJ whole genome shotgun (WGS) entry which is preliminary data.</text>
</comment>
<keyword evidence="3" id="KW-1185">Reference proteome</keyword>
<feature type="transmembrane region" description="Helical" evidence="1">
    <location>
        <begin position="84"/>
        <end position="103"/>
    </location>
</feature>
<evidence type="ECO:0000256" key="1">
    <source>
        <dbReference type="SAM" id="Phobius"/>
    </source>
</evidence>
<evidence type="ECO:0000313" key="2">
    <source>
        <dbReference type="EMBL" id="MFC3265629.1"/>
    </source>
</evidence>
<keyword evidence="1" id="KW-1133">Transmembrane helix</keyword>
<dbReference type="RefSeq" id="WP_376868735.1">
    <property type="nucleotide sequence ID" value="NZ_JBHRUV010000018.1"/>
</dbReference>
<keyword evidence="1" id="KW-0812">Transmembrane</keyword>
<keyword evidence="1" id="KW-0472">Membrane</keyword>
<feature type="transmembrane region" description="Helical" evidence="1">
    <location>
        <begin position="6"/>
        <end position="27"/>
    </location>
</feature>
<reference evidence="3" key="1">
    <citation type="journal article" date="2019" name="Int. J. Syst. Evol. Microbiol.">
        <title>The Global Catalogue of Microorganisms (GCM) 10K type strain sequencing project: providing services to taxonomists for standard genome sequencing and annotation.</title>
        <authorList>
            <consortium name="The Broad Institute Genomics Platform"/>
            <consortium name="The Broad Institute Genome Sequencing Center for Infectious Disease"/>
            <person name="Wu L."/>
            <person name="Ma J."/>
        </authorList>
    </citation>
    <scope>NUCLEOTIDE SEQUENCE [LARGE SCALE GENOMIC DNA]</scope>
    <source>
        <strain evidence="3">CCM 7941</strain>
    </source>
</reference>
<feature type="transmembrane region" description="Helical" evidence="1">
    <location>
        <begin position="191"/>
        <end position="212"/>
    </location>
</feature>
<evidence type="ECO:0000313" key="3">
    <source>
        <dbReference type="Proteomes" id="UP001595536"/>
    </source>
</evidence>
<feature type="transmembrane region" description="Helical" evidence="1">
    <location>
        <begin position="48"/>
        <end position="72"/>
    </location>
</feature>
<accession>A0ABV7LCX8</accession>
<dbReference type="EMBL" id="JBHRUV010000018">
    <property type="protein sequence ID" value="MFC3265629.1"/>
    <property type="molecule type" value="Genomic_DNA"/>
</dbReference>
<gene>
    <name evidence="2" type="ORF">ACFOEX_04510</name>
</gene>
<name>A0ABV7LCX8_9HYPH</name>